<keyword evidence="2" id="KW-1185">Reference proteome</keyword>
<accession>A0A1G9U0K2</accession>
<name>A0A1G9U0K2_9BURK</name>
<proteinExistence type="predicted"/>
<dbReference type="AlphaFoldDB" id="A0A1G9U0K2"/>
<evidence type="ECO:0000313" key="2">
    <source>
        <dbReference type="Proteomes" id="UP000198552"/>
    </source>
</evidence>
<evidence type="ECO:0000313" key="1">
    <source>
        <dbReference type="EMBL" id="SDM53408.1"/>
    </source>
</evidence>
<dbReference type="RefSeq" id="WP_091570833.1">
    <property type="nucleotide sequence ID" value="NZ_FNHP01000007.1"/>
</dbReference>
<reference evidence="2" key="1">
    <citation type="submission" date="2016-10" db="EMBL/GenBank/DDBJ databases">
        <authorList>
            <person name="Varghese N."/>
            <person name="Submissions S."/>
        </authorList>
    </citation>
    <scope>NUCLEOTIDE SEQUENCE [LARGE SCALE GENOMIC DNA]</scope>
    <source>
        <strain evidence="2">EPL6</strain>
    </source>
</reference>
<dbReference type="Proteomes" id="UP000198552">
    <property type="component" value="Unassembled WGS sequence"/>
</dbReference>
<gene>
    <name evidence="1" type="ORF">SAMN05428957_107105</name>
</gene>
<dbReference type="EMBL" id="FNHP01000007">
    <property type="protein sequence ID" value="SDM53408.1"/>
    <property type="molecule type" value="Genomic_DNA"/>
</dbReference>
<organism evidence="1 2">
    <name type="scientific">Oryzisolibacter propanilivorax</name>
    <dbReference type="NCBI Taxonomy" id="1527607"/>
    <lineage>
        <taxon>Bacteria</taxon>
        <taxon>Pseudomonadati</taxon>
        <taxon>Pseudomonadota</taxon>
        <taxon>Betaproteobacteria</taxon>
        <taxon>Burkholderiales</taxon>
        <taxon>Comamonadaceae</taxon>
        <taxon>Oryzisolibacter</taxon>
    </lineage>
</organism>
<protein>
    <submittedName>
        <fullName evidence="1">Uncharacterized protein</fullName>
    </submittedName>
</protein>
<dbReference type="STRING" id="1527607.SAMN05428957_107105"/>
<sequence length="141" mass="16167">MPTEDDLSELYRKVGEAMKFGFRPTRKEILLALEEHHAGRPVPSPMRELLEGAALAAKRIQAMKARGSKRPPGPYRLGTPEQEAALRWSREQKEKDPHFFVRHAWREAGWTEEEIKVAARDLEVRQVGLDQVFLAAELILK</sequence>